<name>A0A099I840_CLOIN</name>
<evidence type="ECO:0000313" key="2">
    <source>
        <dbReference type="EMBL" id="KGJ53855.1"/>
    </source>
</evidence>
<dbReference type="EMBL" id="JQIF01000031">
    <property type="protein sequence ID" value="KGJ53855.1"/>
    <property type="molecule type" value="Genomic_DNA"/>
</dbReference>
<dbReference type="AlphaFoldDB" id="A0A099I840"/>
<evidence type="ECO:0000256" key="1">
    <source>
        <dbReference type="PROSITE-ProRule" id="PRU00420"/>
    </source>
</evidence>
<dbReference type="InterPro" id="IPR004716">
    <property type="entry name" value="PTS_IIA_glucitol/sorbitol-sp"/>
</dbReference>
<dbReference type="RefSeq" id="WP_008818417.1">
    <property type="nucleotide sequence ID" value="NZ_AP025565.1"/>
</dbReference>
<evidence type="ECO:0000313" key="4">
    <source>
        <dbReference type="Proteomes" id="UP000030008"/>
    </source>
</evidence>
<reference evidence="3" key="2">
    <citation type="journal article" date="2022" name="Clin. Infect. Dis.">
        <title>Association between Clostridium innocuum and antibiotic-associated diarrhea in adults and children: A cross-sectional study and comparative genomics analysis.</title>
        <authorList>
            <person name="Cherny K.E."/>
            <person name="Muscat E.B."/>
            <person name="Balaji A."/>
            <person name="Mukherjee J."/>
            <person name="Ozer E.A."/>
            <person name="Angarone M.P."/>
            <person name="Hauser A.R."/>
            <person name="Sichel J.S."/>
            <person name="Amponsah E."/>
            <person name="Kociolek L.K."/>
        </authorList>
    </citation>
    <scope>NUCLEOTIDE SEQUENCE</scope>
    <source>
        <strain evidence="3">NU1-AC-029v</strain>
    </source>
</reference>
<dbReference type="Proteomes" id="UP001203972">
    <property type="component" value="Unassembled WGS sequence"/>
</dbReference>
<dbReference type="Proteomes" id="UP000030008">
    <property type="component" value="Unassembled WGS sequence"/>
</dbReference>
<dbReference type="PROSITE" id="PS51097">
    <property type="entry name" value="PTS_EIIA_TYPE_5"/>
    <property type="match status" value="1"/>
</dbReference>
<dbReference type="PANTHER" id="PTHR40398:SF1">
    <property type="entry name" value="PTS SYSTEM GLUCITOL_SORBITOL-SPECIFIC EIIA COMPONENT"/>
    <property type="match status" value="1"/>
</dbReference>
<gene>
    <name evidence="2" type="ORF">CIAN88_06850</name>
    <name evidence="3" type="ORF">MKC95_12755</name>
</gene>
<dbReference type="GO" id="GO:0016301">
    <property type="term" value="F:kinase activity"/>
    <property type="evidence" value="ECO:0007669"/>
    <property type="project" value="TreeGrafter"/>
</dbReference>
<organism evidence="2 4">
    <name type="scientific">Clostridium innocuum</name>
    <dbReference type="NCBI Taxonomy" id="1522"/>
    <lineage>
        <taxon>Bacteria</taxon>
        <taxon>Bacillati</taxon>
        <taxon>Bacillota</taxon>
        <taxon>Clostridia</taxon>
        <taxon>Eubacteriales</taxon>
        <taxon>Clostridiaceae</taxon>
        <taxon>Clostridium</taxon>
    </lineage>
</organism>
<dbReference type="EMBL" id="JAKTMA010000021">
    <property type="protein sequence ID" value="MCR0233640.1"/>
    <property type="molecule type" value="Genomic_DNA"/>
</dbReference>
<dbReference type="PANTHER" id="PTHR40398">
    <property type="entry name" value="PTS SYSTEM GLUCITOL/SORBITOL-SPECIFIC EIIA COMPONENT"/>
    <property type="match status" value="1"/>
</dbReference>
<proteinExistence type="predicted"/>
<dbReference type="GO" id="GO:0009401">
    <property type="term" value="P:phosphoenolpyruvate-dependent sugar phosphotransferase system"/>
    <property type="evidence" value="ECO:0007669"/>
    <property type="project" value="InterPro"/>
</dbReference>
<dbReference type="GO" id="GO:0008982">
    <property type="term" value="F:protein-N(PI)-phosphohistidine-sugar phosphotransferase activity"/>
    <property type="evidence" value="ECO:0007669"/>
    <property type="project" value="InterPro"/>
</dbReference>
<dbReference type="Pfam" id="PF03829">
    <property type="entry name" value="PTSIIA_gutA"/>
    <property type="match status" value="1"/>
</dbReference>
<dbReference type="InterPro" id="IPR036665">
    <property type="entry name" value="PTS_IIA_glucitol/sorbitol_sf"/>
</dbReference>
<protein>
    <submittedName>
        <fullName evidence="3">PTS glucitol/sorbitol transporter subunit IIA</fullName>
    </submittedName>
    <submittedName>
        <fullName evidence="2">PTS sorbitol transporter subunit IIA</fullName>
    </submittedName>
</protein>
<evidence type="ECO:0000313" key="3">
    <source>
        <dbReference type="EMBL" id="MCR0233640.1"/>
    </source>
</evidence>
<reference evidence="2 4" key="1">
    <citation type="submission" date="2014-08" db="EMBL/GenBank/DDBJ databases">
        <title>Clostridium innocuum, an unnegligible vancomycin-resistant pathogen causing extra-intestinal infections.</title>
        <authorList>
            <person name="Feng Y."/>
            <person name="Chiu C.-H."/>
        </authorList>
    </citation>
    <scope>NUCLEOTIDE SEQUENCE [LARGE SCALE GENOMIC DNA]</scope>
    <source>
        <strain evidence="2 4">AN88</strain>
    </source>
</reference>
<accession>A0A099I840</accession>
<sequence>MKYKATITGLGECALDFLDECCNFIIIFNEDAPPELADISVLHTKSEVKEDPKKGDTVRICGVEYTIADVGWEALNTLKELGHCTLSFKGLDTVERPGIIELIGEPIKAEQLLVGGTIEIE</sequence>
<comment type="caution">
    <text evidence="2">The sequence shown here is derived from an EMBL/GenBank/DDBJ whole genome shotgun (WGS) entry which is preliminary data.</text>
</comment>
<feature type="modified residue" description="Phosphohistidine; by HPr" evidence="1">
    <location>
        <position position="43"/>
    </location>
</feature>
<dbReference type="GO" id="GO:0005737">
    <property type="term" value="C:cytoplasm"/>
    <property type="evidence" value="ECO:0007669"/>
    <property type="project" value="InterPro"/>
</dbReference>
<dbReference type="SUPFAM" id="SSF141530">
    <property type="entry name" value="PTSIIA/GutA-like"/>
    <property type="match status" value="1"/>
</dbReference>
<dbReference type="Gene3D" id="2.40.33.40">
    <property type="entry name" value="Phosphotransferase system, glucitol/sorbitol-specific IIA component"/>
    <property type="match status" value="1"/>
</dbReference>